<protein>
    <recommendedName>
        <fullName evidence="2">BON domain-containing protein</fullName>
    </recommendedName>
</protein>
<organism evidence="1">
    <name type="scientific">Schlesneria paludicola</name>
    <dbReference type="NCBI Taxonomy" id="360056"/>
    <lineage>
        <taxon>Bacteria</taxon>
        <taxon>Pseudomonadati</taxon>
        <taxon>Planctomycetota</taxon>
        <taxon>Planctomycetia</taxon>
        <taxon>Planctomycetales</taxon>
        <taxon>Planctomycetaceae</taxon>
        <taxon>Schlesneria</taxon>
    </lineage>
</organism>
<name>A0A7C2NZX8_9PLAN</name>
<dbReference type="EMBL" id="DSOK01000425">
    <property type="protein sequence ID" value="HEN16869.1"/>
    <property type="molecule type" value="Genomic_DNA"/>
</dbReference>
<gene>
    <name evidence="1" type="ORF">ENQ76_15515</name>
</gene>
<proteinExistence type="predicted"/>
<evidence type="ECO:0008006" key="2">
    <source>
        <dbReference type="Google" id="ProtNLM"/>
    </source>
</evidence>
<dbReference type="AlphaFoldDB" id="A0A7C2NZX8"/>
<sequence>MSAPKSKVETTVPPRHVSLVDAAHEMEREVQRRLKAQPGIEIKSLVVRRTPDGVCLEGRIETQEQDVDLRGLMAGIPGLNEVINHLVVCCPWPRTGRDEP</sequence>
<reference evidence="1" key="1">
    <citation type="journal article" date="2020" name="mSystems">
        <title>Genome- and Community-Level Interaction Insights into Carbon Utilization and Element Cycling Functions of Hydrothermarchaeota in Hydrothermal Sediment.</title>
        <authorList>
            <person name="Zhou Z."/>
            <person name="Liu Y."/>
            <person name="Xu W."/>
            <person name="Pan J."/>
            <person name="Luo Z.H."/>
            <person name="Li M."/>
        </authorList>
    </citation>
    <scope>NUCLEOTIDE SEQUENCE [LARGE SCALE GENOMIC DNA]</scope>
    <source>
        <strain evidence="1">SpSt-339</strain>
    </source>
</reference>
<evidence type="ECO:0000313" key="1">
    <source>
        <dbReference type="EMBL" id="HEN16869.1"/>
    </source>
</evidence>
<comment type="caution">
    <text evidence="1">The sequence shown here is derived from an EMBL/GenBank/DDBJ whole genome shotgun (WGS) entry which is preliminary data.</text>
</comment>
<accession>A0A7C2NZX8</accession>